<protein>
    <submittedName>
        <fullName evidence="1">Uncharacterized protein</fullName>
    </submittedName>
</protein>
<dbReference type="PANTHER" id="PTHR46579:SF1">
    <property type="entry name" value="F5_8 TYPE C DOMAIN-CONTAINING PROTEIN"/>
    <property type="match status" value="1"/>
</dbReference>
<name>A0A2B4RBJ6_STYPI</name>
<dbReference type="AlphaFoldDB" id="A0A2B4RBJ6"/>
<sequence length="601" mass="68173">MADDVTQRWGRFKEYMRHHNTYKFKPARLAARRRSGRVNLLKADKNPCPTICQSGNNDQEFDNRGMCGDSIFRCDVNSSEFSGEQMQDTSETVYSDLEELLDVSLGESELLDFTNTPYERFVTEDDDACSQTFSDFEDHEAYFGKGTGNCKICGRSISKTDGFFIEVPIEKQLHTFFTDPEFVQGLRYRFQRVKRDDENIEDVYDGAVYQRKFGPGRFLSEPYNLSLKLNTDGVAISHSSQFGVWPLFLLVNELPLHKGIEITLPDRVKTKLKVMALSGHFDLPARAGVLKQVTYTGHDSCSYCEEHGDVVKTGARGHVMTFPFQNTVSGHAELQTAHSVEAHSYSALEQNSTVNGIVEKVDNRLLEIKPPSIITRVPRSIQHHLKFWKGPRYVLMNQHMLLHLKKSVIDHGPLWCSSLFVFEDCNGDIASYFHGIQNVAHQVMTDVPRIWFSNYVGAVTDHFYAVGAMKKGKSTNADYEDDLPLFLGVESISDVTFFSRLQIREAVFHSRAYKRISRRNNYAIAYQQGDSIYYGYIEAFFSVRSNPSVACGAVIAPMSISGRHVCKSHEVLGNLISHIVCLHEPNKNRFTVAPPKDIIDI</sequence>
<evidence type="ECO:0000313" key="1">
    <source>
        <dbReference type="EMBL" id="PFX13602.1"/>
    </source>
</evidence>
<dbReference type="EMBL" id="LSMT01000935">
    <property type="protein sequence ID" value="PFX13602.1"/>
    <property type="molecule type" value="Genomic_DNA"/>
</dbReference>
<dbReference type="Proteomes" id="UP000225706">
    <property type="component" value="Unassembled WGS sequence"/>
</dbReference>
<keyword evidence="2" id="KW-1185">Reference proteome</keyword>
<organism evidence="1 2">
    <name type="scientific">Stylophora pistillata</name>
    <name type="common">Smooth cauliflower coral</name>
    <dbReference type="NCBI Taxonomy" id="50429"/>
    <lineage>
        <taxon>Eukaryota</taxon>
        <taxon>Metazoa</taxon>
        <taxon>Cnidaria</taxon>
        <taxon>Anthozoa</taxon>
        <taxon>Hexacorallia</taxon>
        <taxon>Scleractinia</taxon>
        <taxon>Astrocoeniina</taxon>
        <taxon>Pocilloporidae</taxon>
        <taxon>Stylophora</taxon>
    </lineage>
</organism>
<accession>A0A2B4RBJ6</accession>
<reference evidence="2" key="1">
    <citation type="journal article" date="2017" name="bioRxiv">
        <title>Comparative analysis of the genomes of Stylophora pistillata and Acropora digitifera provides evidence for extensive differences between species of corals.</title>
        <authorList>
            <person name="Voolstra C.R."/>
            <person name="Li Y."/>
            <person name="Liew Y.J."/>
            <person name="Baumgarten S."/>
            <person name="Zoccola D."/>
            <person name="Flot J.-F."/>
            <person name="Tambutte S."/>
            <person name="Allemand D."/>
            <person name="Aranda M."/>
        </authorList>
    </citation>
    <scope>NUCLEOTIDE SEQUENCE [LARGE SCALE GENOMIC DNA]</scope>
</reference>
<dbReference type="OrthoDB" id="5984646at2759"/>
<evidence type="ECO:0000313" key="2">
    <source>
        <dbReference type="Proteomes" id="UP000225706"/>
    </source>
</evidence>
<proteinExistence type="predicted"/>
<gene>
    <name evidence="1" type="ORF">AWC38_SpisGene22296</name>
</gene>
<comment type="caution">
    <text evidence="1">The sequence shown here is derived from an EMBL/GenBank/DDBJ whole genome shotgun (WGS) entry which is preliminary data.</text>
</comment>
<dbReference type="PANTHER" id="PTHR46579">
    <property type="entry name" value="F5/8 TYPE C DOMAIN-CONTAINING PROTEIN-RELATED"/>
    <property type="match status" value="1"/>
</dbReference>